<keyword evidence="2" id="KW-0805">Transcription regulation</keyword>
<dbReference type="PANTHER" id="PTHR30579:SF3">
    <property type="entry name" value="TRANSCRIPTIONAL REGULATORY PROTEIN"/>
    <property type="match status" value="1"/>
</dbReference>
<dbReference type="Pfam" id="PF00126">
    <property type="entry name" value="HTH_1"/>
    <property type="match status" value="1"/>
</dbReference>
<evidence type="ECO:0000256" key="3">
    <source>
        <dbReference type="ARBA" id="ARBA00023125"/>
    </source>
</evidence>
<dbReference type="Gene3D" id="1.10.10.10">
    <property type="entry name" value="Winged helix-like DNA-binding domain superfamily/Winged helix DNA-binding domain"/>
    <property type="match status" value="1"/>
</dbReference>
<name>A0A0H4HXD3_9GAMM</name>
<evidence type="ECO:0000313" key="7">
    <source>
        <dbReference type="Proteomes" id="UP000036406"/>
    </source>
</evidence>
<dbReference type="EMBL" id="CP011494">
    <property type="protein sequence ID" value="AKO51311.1"/>
    <property type="molecule type" value="Genomic_DNA"/>
</dbReference>
<dbReference type="PANTHER" id="PTHR30579">
    <property type="entry name" value="TRANSCRIPTIONAL REGULATOR"/>
    <property type="match status" value="1"/>
</dbReference>
<keyword evidence="7" id="KW-1185">Reference proteome</keyword>
<dbReference type="InterPro" id="IPR050176">
    <property type="entry name" value="LTTR"/>
</dbReference>
<dbReference type="STRING" id="330734.ABA45_01785"/>
<dbReference type="PROSITE" id="PS50931">
    <property type="entry name" value="HTH_LYSR"/>
    <property type="match status" value="1"/>
</dbReference>
<proteinExistence type="inferred from homology"/>
<organism evidence="6 7">
    <name type="scientific">Marinobacter psychrophilus</name>
    <dbReference type="NCBI Taxonomy" id="330734"/>
    <lineage>
        <taxon>Bacteria</taxon>
        <taxon>Pseudomonadati</taxon>
        <taxon>Pseudomonadota</taxon>
        <taxon>Gammaproteobacteria</taxon>
        <taxon>Pseudomonadales</taxon>
        <taxon>Marinobacteraceae</taxon>
        <taxon>Marinobacter</taxon>
    </lineage>
</organism>
<dbReference type="InterPro" id="IPR005119">
    <property type="entry name" value="LysR_subst-bd"/>
</dbReference>
<dbReference type="Gene3D" id="3.40.190.290">
    <property type="match status" value="1"/>
</dbReference>
<evidence type="ECO:0000313" key="6">
    <source>
        <dbReference type="EMBL" id="AKO51311.1"/>
    </source>
</evidence>
<dbReference type="GO" id="GO:0003677">
    <property type="term" value="F:DNA binding"/>
    <property type="evidence" value="ECO:0007669"/>
    <property type="project" value="UniProtKB-KW"/>
</dbReference>
<dbReference type="InterPro" id="IPR036388">
    <property type="entry name" value="WH-like_DNA-bd_sf"/>
</dbReference>
<keyword evidence="3" id="KW-0238">DNA-binding</keyword>
<dbReference type="InterPro" id="IPR036390">
    <property type="entry name" value="WH_DNA-bd_sf"/>
</dbReference>
<dbReference type="GO" id="GO:0003700">
    <property type="term" value="F:DNA-binding transcription factor activity"/>
    <property type="evidence" value="ECO:0007669"/>
    <property type="project" value="InterPro"/>
</dbReference>
<evidence type="ECO:0000256" key="2">
    <source>
        <dbReference type="ARBA" id="ARBA00023015"/>
    </source>
</evidence>
<dbReference type="Proteomes" id="UP000036406">
    <property type="component" value="Chromosome"/>
</dbReference>
<dbReference type="SUPFAM" id="SSF53850">
    <property type="entry name" value="Periplasmic binding protein-like II"/>
    <property type="match status" value="1"/>
</dbReference>
<dbReference type="SUPFAM" id="SSF46785">
    <property type="entry name" value="Winged helix' DNA-binding domain"/>
    <property type="match status" value="1"/>
</dbReference>
<dbReference type="RefSeq" id="WP_048383992.1">
    <property type="nucleotide sequence ID" value="NZ_CP011494.1"/>
</dbReference>
<protein>
    <submittedName>
        <fullName evidence="6">LysR family transcriptional regulator</fullName>
    </submittedName>
</protein>
<keyword evidence="4" id="KW-0804">Transcription</keyword>
<gene>
    <name evidence="6" type="ORF">ABA45_01785</name>
</gene>
<dbReference type="PATRIC" id="fig|330734.3.peg.390"/>
<reference evidence="6 7" key="1">
    <citation type="submission" date="2015-05" db="EMBL/GenBank/DDBJ databases">
        <title>Complete genome of Marinobacter psychrophilus strain 20041T isolated from sea-ice of the Canadian Basin.</title>
        <authorList>
            <person name="Song L."/>
            <person name="Ren L."/>
            <person name="Yu Y."/>
            <person name="Wang X."/>
        </authorList>
    </citation>
    <scope>NUCLEOTIDE SEQUENCE [LARGE SCALE GENOMIC DNA]</scope>
    <source>
        <strain evidence="6 7">20041</strain>
    </source>
</reference>
<dbReference type="Pfam" id="PF03466">
    <property type="entry name" value="LysR_substrate"/>
    <property type="match status" value="1"/>
</dbReference>
<evidence type="ECO:0000259" key="5">
    <source>
        <dbReference type="PROSITE" id="PS50931"/>
    </source>
</evidence>
<evidence type="ECO:0000256" key="1">
    <source>
        <dbReference type="ARBA" id="ARBA00009437"/>
    </source>
</evidence>
<feature type="domain" description="HTH lysR-type" evidence="5">
    <location>
        <begin position="5"/>
        <end position="62"/>
    </location>
</feature>
<sequence>MAERLNWDDAPAFLAVARTGTLTFAAKSLGTGIATVSRRIARLESRLGVPLFVRHQSGYRLTDQGATLLPRAEALEQAMGAFRAQAATETEAIGHVRLATAENLANSIIIPGLAPLLARHPGLSIEILTDVSTINLHGRDADLALRMVRPERGNVSVRRVGTLGFGLYGSLDYMAARDTGPDAGRFDGDRFIGWSERQGGLPAAQWIERTLRGQMPAITTTTLSAQLSSATAGLGLAVLPHFLAREAGLREMPLELGLDQPIWLALHSDLSASLRIRVVADYLAEIVERNRERLAGSDRRRQ</sequence>
<accession>A0A0H4HXD3</accession>
<dbReference type="KEGG" id="mpq:ABA45_01785"/>
<comment type="similarity">
    <text evidence="1">Belongs to the LysR transcriptional regulatory family.</text>
</comment>
<dbReference type="AlphaFoldDB" id="A0A0H4HXD3"/>
<evidence type="ECO:0000256" key="4">
    <source>
        <dbReference type="ARBA" id="ARBA00023163"/>
    </source>
</evidence>
<dbReference type="InterPro" id="IPR000847">
    <property type="entry name" value="LysR_HTH_N"/>
</dbReference>